<evidence type="ECO:0000313" key="1">
    <source>
        <dbReference type="EMBL" id="CAI9938565.1"/>
    </source>
</evidence>
<dbReference type="EMBL" id="CATOUU010000656">
    <property type="protein sequence ID" value="CAI9938565.1"/>
    <property type="molecule type" value="Genomic_DNA"/>
</dbReference>
<accession>A0AA86PFR5</accession>
<gene>
    <name evidence="2" type="ORF">HINF_LOCUS24078</name>
    <name evidence="1" type="ORF">HINF_LOCUS26210</name>
</gene>
<sequence length="986" mass="115296">MSDDDQFEFENDYEHSEQEMNPIDSYKAYLRVRGEIIVGSINNNCLQEFVFMANSEFNIIKITAFMQLPTLILNFQRGEFETQAYSMLLKFSATQTPITSSKISSKAPSIQNLLRGDFPIANEIKRYIQDFFIADNVSIDEMNYIIKQIIIEQSVDILDSIVKLYNTTNQQQYFNTQTYCKFAIKYILPLLLAVIKSSVCVLQINRAYDLLNEVNHFIFTKFNESTKIKKHVFDKSKLSHAHISQQQIEDEKISKQGQQVLDTYFNIMAGHFIIVPYLKCQMFLFKNQLDQQLMLQLFEFKTLDNNKLFNADIMYILNELTFPIEEGYEIDINYSPLDVDCRAQLIENEFRVAQQMAAYHQEIILNNCLKIKQLSPEIISVIITILCRHLNGRAIHRDFIISVLDILQPTISHDYQQHSQNNLKIISKINEQLKQVQCDLSEYSLRQSESINQNESQTIIRVLCLLLSKMKRDKNYEGLLTEVINIIITEQNEHQKQIMSYCLASFLPVITIEQQQSVLQYYYNNLKSTNKTTVQHFVKNLGPIIEICNELLIDNYENLAQCECLKQIIELAYKFIKGNVETTFFNIQINNHTKFKQNAKMYLTNSISAIFSSYTIINMSNSYITQEIKQQYSQLFKNIKTKYSLYNQYIHQANNFINIFNPQEFSNLFITAIQENNQTNILDIVKIVEQFPINLHELLDNNKLHQILCQQLQLVTNNVDFSTMKTQTITYNNQQFSIYVDKKLVTQGQITPNYVKIKIPEQVTINNNFQTISCQDYKNRLTFAEELPQMIYRICKLVSKDELFKVFYQVIDVLFCLVFDPVRKVRTTIMQKMGVLIGLFINEDTHIPLIIDTISMVLNIQVTDDKQLSLLLQNVKKTKNNIQTCSIQLKCEIIRMMYYICLTSKLDPFKTFGNVFVKLAQSEIVVISTLAEHLCYLAINNNPYVFGAHYQNLFKYWKDIDIQDQTVKDFSSRYVNIVQKHSQGKK</sequence>
<evidence type="ECO:0000313" key="3">
    <source>
        <dbReference type="Proteomes" id="UP001642409"/>
    </source>
</evidence>
<reference evidence="2 3" key="2">
    <citation type="submission" date="2024-07" db="EMBL/GenBank/DDBJ databases">
        <authorList>
            <person name="Akdeniz Z."/>
        </authorList>
    </citation>
    <scope>NUCLEOTIDE SEQUENCE [LARGE SCALE GENOMIC DNA]</scope>
</reference>
<name>A0AA86PFR5_9EUKA</name>
<comment type="caution">
    <text evidence="1">The sequence shown here is derived from an EMBL/GenBank/DDBJ whole genome shotgun (WGS) entry which is preliminary data.</text>
</comment>
<protein>
    <submittedName>
        <fullName evidence="1">Uncharacterized protein</fullName>
    </submittedName>
</protein>
<proteinExistence type="predicted"/>
<dbReference type="EMBL" id="CAXDID020000070">
    <property type="protein sequence ID" value="CAL6014045.1"/>
    <property type="molecule type" value="Genomic_DNA"/>
</dbReference>
<reference evidence="1" key="1">
    <citation type="submission" date="2023-06" db="EMBL/GenBank/DDBJ databases">
        <authorList>
            <person name="Kurt Z."/>
        </authorList>
    </citation>
    <scope>NUCLEOTIDE SEQUENCE</scope>
</reference>
<evidence type="ECO:0000313" key="2">
    <source>
        <dbReference type="EMBL" id="CAL6014045.1"/>
    </source>
</evidence>
<organism evidence="1">
    <name type="scientific">Hexamita inflata</name>
    <dbReference type="NCBI Taxonomy" id="28002"/>
    <lineage>
        <taxon>Eukaryota</taxon>
        <taxon>Metamonada</taxon>
        <taxon>Diplomonadida</taxon>
        <taxon>Hexamitidae</taxon>
        <taxon>Hexamitinae</taxon>
        <taxon>Hexamita</taxon>
    </lineage>
</organism>
<keyword evidence="3" id="KW-1185">Reference proteome</keyword>
<dbReference type="Proteomes" id="UP001642409">
    <property type="component" value="Unassembled WGS sequence"/>
</dbReference>
<dbReference type="AlphaFoldDB" id="A0AA86PFR5"/>